<evidence type="ECO:0000256" key="1">
    <source>
        <dbReference type="SAM" id="MobiDB-lite"/>
    </source>
</evidence>
<protein>
    <submittedName>
        <fullName evidence="2">Uncharacterized protein</fullName>
    </submittedName>
</protein>
<keyword evidence="3" id="KW-1185">Reference proteome</keyword>
<evidence type="ECO:0000313" key="2">
    <source>
        <dbReference type="EMBL" id="BAT91068.1"/>
    </source>
</evidence>
<feature type="compositionally biased region" description="Basic and acidic residues" evidence="1">
    <location>
        <begin position="102"/>
        <end position="111"/>
    </location>
</feature>
<dbReference type="OrthoDB" id="1938010at2759"/>
<dbReference type="Proteomes" id="UP000291084">
    <property type="component" value="Chromosome 6"/>
</dbReference>
<evidence type="ECO:0000313" key="3">
    <source>
        <dbReference type="Proteomes" id="UP000291084"/>
    </source>
</evidence>
<dbReference type="PANTHER" id="PTHR36756:SF1">
    <property type="entry name" value="EXPRESSED PROTEIN"/>
    <property type="match status" value="1"/>
</dbReference>
<accession>A0A0S3SE21</accession>
<dbReference type="AlphaFoldDB" id="A0A0S3SE21"/>
<feature type="region of interest" description="Disordered" evidence="1">
    <location>
        <begin position="49"/>
        <end position="111"/>
    </location>
</feature>
<reference evidence="2 3" key="1">
    <citation type="journal article" date="2015" name="Sci. Rep.">
        <title>The power of single molecule real-time sequencing technology in the de novo assembly of a eukaryotic genome.</title>
        <authorList>
            <person name="Sakai H."/>
            <person name="Naito K."/>
            <person name="Ogiso-Tanaka E."/>
            <person name="Takahashi Y."/>
            <person name="Iseki K."/>
            <person name="Muto C."/>
            <person name="Satou K."/>
            <person name="Teruya K."/>
            <person name="Shiroma A."/>
            <person name="Shimoji M."/>
            <person name="Hirano T."/>
            <person name="Itoh T."/>
            <person name="Kaga A."/>
            <person name="Tomooka N."/>
        </authorList>
    </citation>
    <scope>NUCLEOTIDE SEQUENCE [LARGE SCALE GENOMIC DNA]</scope>
    <source>
        <strain evidence="3">cv. Shumari</strain>
    </source>
</reference>
<gene>
    <name evidence="2" type="primary">Vigan.06G237400</name>
    <name evidence="2" type="ORF">VIGAN_06237400</name>
</gene>
<proteinExistence type="predicted"/>
<sequence length="309" mass="34844">MHTCVEGSKRQLPSWMMQKVGATAIHVSDSDNAVESNCSMKKVDDIAAYATENDPKSRPSRRKSNLRAKCDDGSFSKATQKKKKSAKPIDRDQRSSTKKRKKLEDPSHGCDDIYQVQASSDDAVDLTVEDLLVIAEQCVNEYENKDRKEISSRQSESKWEFQVTHETGTTLDSPCEKRNPFYTRKDVLSNSASQTGEVIDTSTSRIGDPAQDMLNLFLGPLLSKTLEKEKSKHIVENAKITHEFTRQSQDELRGEERVPLMKKRYTLKDKILGSMDSDLIAESMCLHHTVFQLHLLGSPSFVLECLPTT</sequence>
<name>A0A0S3SE21_PHAAN</name>
<dbReference type="PANTHER" id="PTHR36756">
    <property type="entry name" value="EXPRESSED PROTEIN"/>
    <property type="match status" value="1"/>
</dbReference>
<organism evidence="2 3">
    <name type="scientific">Vigna angularis var. angularis</name>
    <dbReference type="NCBI Taxonomy" id="157739"/>
    <lineage>
        <taxon>Eukaryota</taxon>
        <taxon>Viridiplantae</taxon>
        <taxon>Streptophyta</taxon>
        <taxon>Embryophyta</taxon>
        <taxon>Tracheophyta</taxon>
        <taxon>Spermatophyta</taxon>
        <taxon>Magnoliopsida</taxon>
        <taxon>eudicotyledons</taxon>
        <taxon>Gunneridae</taxon>
        <taxon>Pentapetalae</taxon>
        <taxon>rosids</taxon>
        <taxon>fabids</taxon>
        <taxon>Fabales</taxon>
        <taxon>Fabaceae</taxon>
        <taxon>Papilionoideae</taxon>
        <taxon>50 kb inversion clade</taxon>
        <taxon>NPAAA clade</taxon>
        <taxon>indigoferoid/millettioid clade</taxon>
        <taxon>Phaseoleae</taxon>
        <taxon>Vigna</taxon>
    </lineage>
</organism>
<dbReference type="EMBL" id="AP015039">
    <property type="protein sequence ID" value="BAT91068.1"/>
    <property type="molecule type" value="Genomic_DNA"/>
</dbReference>